<evidence type="ECO:0000256" key="8">
    <source>
        <dbReference type="SAM" id="Phobius"/>
    </source>
</evidence>
<keyword evidence="6 8" id="KW-1133">Transmembrane helix</keyword>
<sequence length="446" mass="51785">MISGLALVKGIADRLTRELGKNQAWVHAAEGYGPGCAPSIDICQPIVIDNIAALLYPTLSAIFFGITLHTPDQRRRYYFLLPLVIFPILSLNSARDLGLPIGIRTLWTHGVLLYILHVTSLLFIEQWPSSRPSHRSLKGLGVWWFKISTTLDLWTNFRMIESHTSSQKIKSESRITFILLKIVKLLIYYYLHTALIPTLTQYLLGTISSKDLAISHRSLFAFTTLTTRDFSIRTYFSIHWIWESYIYLDSFHSLLSIISVATAIDEPSSWPPLFSSPHNATSFRSFWGKFWHKLISRSGSNYGRFIARSIFKLRSGSQIHDAVIAFVVFTLSGLIHSFVAWHHHVKSWDRDFRWFLLNFGIGVLEKRVVGWMRGMAKRFEILREFQSIEQSWMGSLLGYLWVLGFFWWSVPFWQYPRLEEQALQREWWSGYVERLRVIKESRAVAV</sequence>
<keyword evidence="5 8" id="KW-0812">Transmembrane</keyword>
<evidence type="ECO:0000256" key="7">
    <source>
        <dbReference type="ARBA" id="ARBA00023136"/>
    </source>
</evidence>
<keyword evidence="11" id="KW-1185">Reference proteome</keyword>
<evidence type="ECO:0000256" key="3">
    <source>
        <dbReference type="ARBA" id="ARBA00007282"/>
    </source>
</evidence>
<dbReference type="Pfam" id="PF13813">
    <property type="entry name" value="MBOAT_2"/>
    <property type="match status" value="1"/>
</dbReference>
<comment type="subcellular location">
    <subcellularLocation>
        <location evidence="1">Membrane</location>
        <topology evidence="1">Multi-pass membrane protein</topology>
    </subcellularLocation>
</comment>
<evidence type="ECO:0000256" key="5">
    <source>
        <dbReference type="ARBA" id="ARBA00022692"/>
    </source>
</evidence>
<dbReference type="EMBL" id="LFZN01000063">
    <property type="protein sequence ID" value="KXT01006.1"/>
    <property type="molecule type" value="Genomic_DNA"/>
</dbReference>
<evidence type="ECO:0000256" key="6">
    <source>
        <dbReference type="ARBA" id="ARBA00022989"/>
    </source>
</evidence>
<keyword evidence="7 8" id="KW-0472">Membrane</keyword>
<name>A0A139HF10_9PEZI</name>
<dbReference type="Proteomes" id="UP000070133">
    <property type="component" value="Unassembled WGS sequence"/>
</dbReference>
<dbReference type="OrthoDB" id="3646338at2759"/>
<feature type="transmembrane region" description="Helical" evidence="8">
    <location>
        <begin position="354"/>
        <end position="372"/>
    </location>
</feature>
<dbReference type="AlphaFoldDB" id="A0A139HF10"/>
<evidence type="ECO:0000313" key="11">
    <source>
        <dbReference type="Proteomes" id="UP000070133"/>
    </source>
</evidence>
<feature type="transmembrane region" description="Helical" evidence="8">
    <location>
        <begin position="77"/>
        <end position="94"/>
    </location>
</feature>
<dbReference type="GO" id="GO:0016020">
    <property type="term" value="C:membrane"/>
    <property type="evidence" value="ECO:0007669"/>
    <property type="project" value="UniProtKB-SubCell"/>
</dbReference>
<dbReference type="GO" id="GO:0008374">
    <property type="term" value="F:O-acyltransferase activity"/>
    <property type="evidence" value="ECO:0007669"/>
    <property type="project" value="InterPro"/>
</dbReference>
<evidence type="ECO:0000256" key="4">
    <source>
        <dbReference type="ARBA" id="ARBA00022679"/>
    </source>
</evidence>
<feature type="transmembrane region" description="Helical" evidence="8">
    <location>
        <begin position="392"/>
        <end position="410"/>
    </location>
</feature>
<comment type="caution">
    <text evidence="10">The sequence shown here is derived from an EMBL/GenBank/DDBJ whole genome shotgun (WGS) entry which is preliminary data.</text>
</comment>
<feature type="domain" description="Wax synthase" evidence="9">
    <location>
        <begin position="270"/>
        <end position="357"/>
    </location>
</feature>
<reference evidence="10 11" key="1">
    <citation type="submission" date="2015-07" db="EMBL/GenBank/DDBJ databases">
        <title>Comparative genomics of the Sigatoka disease complex on banana suggests a link between parallel evolutionary changes in Pseudocercospora fijiensis and Pseudocercospora eumusae and increased virulence on the banana host.</title>
        <authorList>
            <person name="Chang T.-C."/>
            <person name="Salvucci A."/>
            <person name="Crous P.W."/>
            <person name="Stergiopoulos I."/>
        </authorList>
    </citation>
    <scope>NUCLEOTIDE SEQUENCE [LARGE SCALE GENOMIC DNA]</scope>
    <source>
        <strain evidence="10 11">CBS 114824</strain>
    </source>
</reference>
<dbReference type="PANTHER" id="PTHR31595:SF57">
    <property type="entry name" value="OS04G0481900 PROTEIN"/>
    <property type="match status" value="1"/>
</dbReference>
<dbReference type="InterPro" id="IPR044851">
    <property type="entry name" value="Wax_synthase"/>
</dbReference>
<comment type="pathway">
    <text evidence="2">Secondary metabolite biosynthesis.</text>
</comment>
<proteinExistence type="inferred from homology"/>
<dbReference type="GO" id="GO:0006629">
    <property type="term" value="P:lipid metabolic process"/>
    <property type="evidence" value="ECO:0007669"/>
    <property type="project" value="InterPro"/>
</dbReference>
<evidence type="ECO:0000256" key="2">
    <source>
        <dbReference type="ARBA" id="ARBA00005179"/>
    </source>
</evidence>
<dbReference type="InterPro" id="IPR032805">
    <property type="entry name" value="Wax_synthase_dom"/>
</dbReference>
<protein>
    <recommendedName>
        <fullName evidence="9">Wax synthase domain-containing protein</fullName>
    </recommendedName>
</protein>
<comment type="similarity">
    <text evidence="3">Belongs to the wax synthase family.</text>
</comment>
<evidence type="ECO:0000259" key="9">
    <source>
        <dbReference type="Pfam" id="PF13813"/>
    </source>
</evidence>
<feature type="transmembrane region" description="Helical" evidence="8">
    <location>
        <begin position="106"/>
        <end position="124"/>
    </location>
</feature>
<dbReference type="PANTHER" id="PTHR31595">
    <property type="entry name" value="LONG-CHAIN-ALCOHOL O-FATTY-ACYLTRANSFERASE 3-RELATED"/>
    <property type="match status" value="1"/>
</dbReference>
<feature type="transmembrane region" description="Helical" evidence="8">
    <location>
        <begin position="174"/>
        <end position="191"/>
    </location>
</feature>
<organism evidence="10 11">
    <name type="scientific">Pseudocercospora eumusae</name>
    <dbReference type="NCBI Taxonomy" id="321146"/>
    <lineage>
        <taxon>Eukaryota</taxon>
        <taxon>Fungi</taxon>
        <taxon>Dikarya</taxon>
        <taxon>Ascomycota</taxon>
        <taxon>Pezizomycotina</taxon>
        <taxon>Dothideomycetes</taxon>
        <taxon>Dothideomycetidae</taxon>
        <taxon>Mycosphaerellales</taxon>
        <taxon>Mycosphaerellaceae</taxon>
        <taxon>Pseudocercospora</taxon>
    </lineage>
</organism>
<feature type="transmembrane region" description="Helical" evidence="8">
    <location>
        <begin position="51"/>
        <end position="70"/>
    </location>
</feature>
<keyword evidence="4" id="KW-0808">Transferase</keyword>
<evidence type="ECO:0000256" key="1">
    <source>
        <dbReference type="ARBA" id="ARBA00004141"/>
    </source>
</evidence>
<accession>A0A139HF10</accession>
<feature type="transmembrane region" description="Helical" evidence="8">
    <location>
        <begin position="322"/>
        <end position="342"/>
    </location>
</feature>
<gene>
    <name evidence="10" type="ORF">AC578_4421</name>
</gene>
<evidence type="ECO:0000313" key="10">
    <source>
        <dbReference type="EMBL" id="KXT01006.1"/>
    </source>
</evidence>